<feature type="compositionally biased region" description="Basic residues" evidence="1">
    <location>
        <begin position="194"/>
        <end position="206"/>
    </location>
</feature>
<dbReference type="InParanoid" id="C3ZVU5"/>
<dbReference type="PANTHER" id="PTHR34305:SF1">
    <property type="entry name" value="SWIM-TYPE DOMAIN-CONTAINING PROTEIN"/>
    <property type="match status" value="1"/>
</dbReference>
<name>C3ZVU5_BRAFL</name>
<accession>C3ZVU5</accession>
<protein>
    <submittedName>
        <fullName evidence="2">Uncharacterized protein</fullName>
    </submittedName>
</protein>
<dbReference type="PANTHER" id="PTHR34305">
    <property type="entry name" value="EXPRESSED PROTEIN"/>
    <property type="match status" value="1"/>
</dbReference>
<feature type="region of interest" description="Disordered" evidence="1">
    <location>
        <begin position="181"/>
        <end position="226"/>
    </location>
</feature>
<dbReference type="AlphaFoldDB" id="C3ZVU5"/>
<proteinExistence type="predicted"/>
<evidence type="ECO:0000256" key="1">
    <source>
        <dbReference type="SAM" id="MobiDB-lite"/>
    </source>
</evidence>
<dbReference type="EMBL" id="GG666692">
    <property type="protein sequence ID" value="EEN43360.1"/>
    <property type="molecule type" value="Genomic_DNA"/>
</dbReference>
<organism>
    <name type="scientific">Branchiostoma floridae</name>
    <name type="common">Florida lancelet</name>
    <name type="synonym">Amphioxus</name>
    <dbReference type="NCBI Taxonomy" id="7739"/>
    <lineage>
        <taxon>Eukaryota</taxon>
        <taxon>Metazoa</taxon>
        <taxon>Chordata</taxon>
        <taxon>Cephalochordata</taxon>
        <taxon>Leptocardii</taxon>
        <taxon>Amphioxiformes</taxon>
        <taxon>Branchiostomatidae</taxon>
        <taxon>Branchiostoma</taxon>
    </lineage>
</organism>
<sequence>MAKWHLPSSTPGIFTLFCPNGVCYGFEAMHSCESVHHPFEIFRTRLTTAPRIVVYDNSCQLHRYAMIRDPYFFRNNVFFVNRVHSLDMLGASLGYCIDSLSVALDVGSISNYHNFNSQDHLRPIRTENSTAFRIPPSRTDYHRYSFYMKTARDWNALLEHIAQAKNLEAFKNALRTSKLYGYSPPHNNTAVKDRRPRPLKSHKPPAFRKMTPSPQCQRPQRNEVGA</sequence>
<reference evidence="2" key="1">
    <citation type="journal article" date="2008" name="Nature">
        <title>The amphioxus genome and the evolution of the chordate karyotype.</title>
        <authorList>
            <consortium name="US DOE Joint Genome Institute (JGI-PGF)"/>
            <person name="Putnam N.H."/>
            <person name="Butts T."/>
            <person name="Ferrier D.E.K."/>
            <person name="Furlong R.F."/>
            <person name="Hellsten U."/>
            <person name="Kawashima T."/>
            <person name="Robinson-Rechavi M."/>
            <person name="Shoguchi E."/>
            <person name="Terry A."/>
            <person name="Yu J.-K."/>
            <person name="Benito-Gutierrez E.L."/>
            <person name="Dubchak I."/>
            <person name="Garcia-Fernandez J."/>
            <person name="Gibson-Brown J.J."/>
            <person name="Grigoriev I.V."/>
            <person name="Horton A.C."/>
            <person name="de Jong P.J."/>
            <person name="Jurka J."/>
            <person name="Kapitonov V.V."/>
            <person name="Kohara Y."/>
            <person name="Kuroki Y."/>
            <person name="Lindquist E."/>
            <person name="Lucas S."/>
            <person name="Osoegawa K."/>
            <person name="Pennacchio L.A."/>
            <person name="Salamov A.A."/>
            <person name="Satou Y."/>
            <person name="Sauka-Spengler T."/>
            <person name="Schmutz J."/>
            <person name="Shin-I T."/>
            <person name="Toyoda A."/>
            <person name="Bronner-Fraser M."/>
            <person name="Fujiyama A."/>
            <person name="Holland L.Z."/>
            <person name="Holland P.W.H."/>
            <person name="Satoh N."/>
            <person name="Rokhsar D.S."/>
        </authorList>
    </citation>
    <scope>NUCLEOTIDE SEQUENCE [LARGE SCALE GENOMIC DNA]</scope>
    <source>
        <strain evidence="2">S238N-H82</strain>
        <tissue evidence="2">Testes</tissue>
    </source>
</reference>
<gene>
    <name evidence="2" type="ORF">BRAFLDRAFT_100546</name>
</gene>
<evidence type="ECO:0000313" key="2">
    <source>
        <dbReference type="EMBL" id="EEN43360.1"/>
    </source>
</evidence>